<keyword evidence="2" id="KW-1133">Transmembrane helix</keyword>
<feature type="region of interest" description="Disordered" evidence="1">
    <location>
        <begin position="328"/>
        <end position="360"/>
    </location>
</feature>
<proteinExistence type="predicted"/>
<dbReference type="EMBL" id="JAWNFY010000021">
    <property type="protein sequence ID" value="MDY5146857.1"/>
    <property type="molecule type" value="Genomic_DNA"/>
</dbReference>
<feature type="compositionally biased region" description="Low complexity" evidence="1">
    <location>
        <begin position="61"/>
        <end position="80"/>
    </location>
</feature>
<evidence type="ECO:0000313" key="6">
    <source>
        <dbReference type="Proteomes" id="UP001288320"/>
    </source>
</evidence>
<dbReference type="Proteomes" id="UP001284901">
    <property type="component" value="Unassembled WGS sequence"/>
</dbReference>
<dbReference type="GeneID" id="92813285"/>
<sequence length="406" mass="42743">MSDNGALTRQEPRSLATRTSLIAAFLVLVLGVAGGLWWWFNGRTSSTPAAGPAATATASAQAGGAAGAASSPGTAAETSPAPVPGPTDKEMRNGTYILPDVCYSKRNPPAPVTVAHGKILPDRETGMQPGTIHLTEPLVLEGVEYRAVAMSCGVGDPAIGTIGIYDANLRLVSAIGNRTHDDAEKIRGTRIAQDDDGLWSFNVSSMEFEAGQARITYTSYTPVGGVTRAMERAYPPHSTTVNFVWNGSEFVQTGEVSFQFDGGHSVTAPTEERAQADRQTLAAAGSEWEDLLPELTSDPRLADEERRTASAAAHPVFRGCNAREPLSTTVSGGHVKDTGGYIRETDRFSGKVPGEGDSEPRPTDILCVFSADNPAVENGAATYTYYLVYDGAATGTPPLINVGVRP</sequence>
<dbReference type="RefSeq" id="WP_145989757.1">
    <property type="nucleotide sequence ID" value="NZ_CAUPFC010000027.1"/>
</dbReference>
<gene>
    <name evidence="3" type="ORF">R6G74_08200</name>
    <name evidence="4" type="ORF">R6P33_07505</name>
</gene>
<dbReference type="AlphaFoldDB" id="A0AAW9HHK5"/>
<protein>
    <submittedName>
        <fullName evidence="3">Uncharacterized protein</fullName>
    </submittedName>
</protein>
<feature type="transmembrane region" description="Helical" evidence="2">
    <location>
        <begin position="21"/>
        <end position="40"/>
    </location>
</feature>
<organism evidence="3 6">
    <name type="scientific">Actinotignum timonense</name>
    <dbReference type="NCBI Taxonomy" id="1870995"/>
    <lineage>
        <taxon>Bacteria</taxon>
        <taxon>Bacillati</taxon>
        <taxon>Actinomycetota</taxon>
        <taxon>Actinomycetes</taxon>
        <taxon>Actinomycetales</taxon>
        <taxon>Actinomycetaceae</taxon>
        <taxon>Actinotignum</taxon>
    </lineage>
</organism>
<dbReference type="Proteomes" id="UP001288320">
    <property type="component" value="Unassembled WGS sequence"/>
</dbReference>
<keyword evidence="5" id="KW-1185">Reference proteome</keyword>
<evidence type="ECO:0000256" key="1">
    <source>
        <dbReference type="SAM" id="MobiDB-lite"/>
    </source>
</evidence>
<reference evidence="3 5" key="1">
    <citation type="submission" date="2023-10" db="EMBL/GenBank/DDBJ databases">
        <title>Whole Genome based description of the genera Actinobaculum and Actinotignum reveals a complex phylogenetic relationship within the species included in the genus Actinotignum.</title>
        <authorList>
            <person name="Jensen C.S."/>
            <person name="Dargis R."/>
            <person name="Kemp M."/>
            <person name="Christensen J.J."/>
        </authorList>
    </citation>
    <scope>NUCLEOTIDE SEQUENCE</scope>
    <source>
        <strain evidence="4 5">SLA_B089</strain>
        <strain evidence="3">SLA_B245</strain>
    </source>
</reference>
<keyword evidence="2" id="KW-0472">Membrane</keyword>
<keyword evidence="2" id="KW-0812">Transmembrane</keyword>
<evidence type="ECO:0000313" key="3">
    <source>
        <dbReference type="EMBL" id="MDY5141284.1"/>
    </source>
</evidence>
<comment type="caution">
    <text evidence="3">The sequence shown here is derived from an EMBL/GenBank/DDBJ whole genome shotgun (WGS) entry which is preliminary data.</text>
</comment>
<dbReference type="EMBL" id="JAWNFV010000019">
    <property type="protein sequence ID" value="MDY5141284.1"/>
    <property type="molecule type" value="Genomic_DNA"/>
</dbReference>
<evidence type="ECO:0000256" key="2">
    <source>
        <dbReference type="SAM" id="Phobius"/>
    </source>
</evidence>
<name>A0AAW9HHK5_9ACTO</name>
<accession>A0AAW9HHK5</accession>
<evidence type="ECO:0000313" key="4">
    <source>
        <dbReference type="EMBL" id="MDY5146857.1"/>
    </source>
</evidence>
<feature type="region of interest" description="Disordered" evidence="1">
    <location>
        <begin position="61"/>
        <end position="92"/>
    </location>
</feature>
<evidence type="ECO:0000313" key="5">
    <source>
        <dbReference type="Proteomes" id="UP001284901"/>
    </source>
</evidence>